<dbReference type="EMBL" id="CM027682">
    <property type="protein sequence ID" value="KAG0538719.1"/>
    <property type="molecule type" value="Genomic_DNA"/>
</dbReference>
<reference evidence="1" key="1">
    <citation type="journal article" date="2019" name="BMC Genomics">
        <title>A new reference genome for Sorghum bicolor reveals high levels of sequence similarity between sweet and grain genotypes: implications for the genetics of sugar metabolism.</title>
        <authorList>
            <person name="Cooper E.A."/>
            <person name="Brenton Z.W."/>
            <person name="Flinn B.S."/>
            <person name="Jenkins J."/>
            <person name="Shu S."/>
            <person name="Flowers D."/>
            <person name="Luo F."/>
            <person name="Wang Y."/>
            <person name="Xia P."/>
            <person name="Barry K."/>
            <person name="Daum C."/>
            <person name="Lipzen A."/>
            <person name="Yoshinaga Y."/>
            <person name="Schmutz J."/>
            <person name="Saski C."/>
            <person name="Vermerris W."/>
            <person name="Kresovich S."/>
        </authorList>
    </citation>
    <scope>NUCLEOTIDE SEQUENCE</scope>
</reference>
<reference evidence="1" key="2">
    <citation type="submission" date="2020-10" db="EMBL/GenBank/DDBJ databases">
        <authorList>
            <person name="Cooper E.A."/>
            <person name="Brenton Z.W."/>
            <person name="Flinn B.S."/>
            <person name="Jenkins J."/>
            <person name="Shu S."/>
            <person name="Flowers D."/>
            <person name="Luo F."/>
            <person name="Wang Y."/>
            <person name="Xia P."/>
            <person name="Barry K."/>
            <person name="Daum C."/>
            <person name="Lipzen A."/>
            <person name="Yoshinaga Y."/>
            <person name="Schmutz J."/>
            <person name="Saski C."/>
            <person name="Vermerris W."/>
            <person name="Kresovich S."/>
        </authorList>
    </citation>
    <scope>NUCLEOTIDE SEQUENCE</scope>
</reference>
<evidence type="ECO:0000313" key="1">
    <source>
        <dbReference type="EMBL" id="KAG0538719.1"/>
    </source>
</evidence>
<comment type="caution">
    <text evidence="1">The sequence shown here is derived from an EMBL/GenBank/DDBJ whole genome shotgun (WGS) entry which is preliminary data.</text>
</comment>
<gene>
    <name evidence="1" type="ORF">BDA96_03G260900</name>
</gene>
<proteinExistence type="predicted"/>
<name>A0A921UNW0_SORBI</name>
<evidence type="ECO:0000313" key="2">
    <source>
        <dbReference type="Proteomes" id="UP000807115"/>
    </source>
</evidence>
<sequence length="62" mass="7540">MFSTWPQHTYTIHYMCPRAPSLVCSRCDFAHGRRTKNFSSCFQFKRFEFTLQMGKRRQQKKT</sequence>
<organism evidence="1 2">
    <name type="scientific">Sorghum bicolor</name>
    <name type="common">Sorghum</name>
    <name type="synonym">Sorghum vulgare</name>
    <dbReference type="NCBI Taxonomy" id="4558"/>
    <lineage>
        <taxon>Eukaryota</taxon>
        <taxon>Viridiplantae</taxon>
        <taxon>Streptophyta</taxon>
        <taxon>Embryophyta</taxon>
        <taxon>Tracheophyta</taxon>
        <taxon>Spermatophyta</taxon>
        <taxon>Magnoliopsida</taxon>
        <taxon>Liliopsida</taxon>
        <taxon>Poales</taxon>
        <taxon>Poaceae</taxon>
        <taxon>PACMAD clade</taxon>
        <taxon>Panicoideae</taxon>
        <taxon>Andropogonodae</taxon>
        <taxon>Andropogoneae</taxon>
        <taxon>Sorghinae</taxon>
        <taxon>Sorghum</taxon>
    </lineage>
</organism>
<dbReference type="AlphaFoldDB" id="A0A921UNW0"/>
<accession>A0A921UNW0</accession>
<dbReference type="Proteomes" id="UP000807115">
    <property type="component" value="Chromosome 3"/>
</dbReference>
<protein>
    <submittedName>
        <fullName evidence="1">Uncharacterized protein</fullName>
    </submittedName>
</protein>